<dbReference type="AlphaFoldDB" id="A0A1X2EFZ3"/>
<dbReference type="SUPFAM" id="SSF54637">
    <property type="entry name" value="Thioesterase/thiol ester dehydrase-isomerase"/>
    <property type="match status" value="1"/>
</dbReference>
<reference evidence="3 4" key="1">
    <citation type="submission" date="2016-01" db="EMBL/GenBank/DDBJ databases">
        <title>The new phylogeny of the genus Mycobacterium.</title>
        <authorList>
            <person name="Tarcisio F."/>
            <person name="Conor M."/>
            <person name="Antonella G."/>
            <person name="Elisabetta G."/>
            <person name="Giulia F.S."/>
            <person name="Sara T."/>
            <person name="Anna F."/>
            <person name="Clotilde B."/>
            <person name="Roberto B."/>
            <person name="Veronica D.S."/>
            <person name="Fabio R."/>
            <person name="Monica P."/>
            <person name="Olivier J."/>
            <person name="Enrico T."/>
            <person name="Nicola S."/>
        </authorList>
    </citation>
    <scope>NUCLEOTIDE SEQUENCE [LARGE SCALE GENOMIC DNA]</scope>
    <source>
        <strain evidence="3 4">DSM 44153</strain>
    </source>
</reference>
<evidence type="ECO:0000313" key="4">
    <source>
        <dbReference type="Proteomes" id="UP000193090"/>
    </source>
</evidence>
<evidence type="ECO:0000259" key="2">
    <source>
        <dbReference type="Pfam" id="PF20789"/>
    </source>
</evidence>
<organism evidence="3 4">
    <name type="scientific">Mycolicibacillus trivialis</name>
    <dbReference type="NCBI Taxonomy" id="1798"/>
    <lineage>
        <taxon>Bacteria</taxon>
        <taxon>Bacillati</taxon>
        <taxon>Actinomycetota</taxon>
        <taxon>Actinomycetes</taxon>
        <taxon>Mycobacteriales</taxon>
        <taxon>Mycobacteriaceae</taxon>
        <taxon>Mycolicibacillus</taxon>
    </lineage>
</organism>
<feature type="domain" description="Acyl-CoA thioesterase-like C-terminal" evidence="2">
    <location>
        <begin position="133"/>
        <end position="245"/>
    </location>
</feature>
<dbReference type="Pfam" id="PF20789">
    <property type="entry name" value="4HBT_3C"/>
    <property type="match status" value="1"/>
</dbReference>
<accession>A0A1X2EFZ3</accession>
<evidence type="ECO:0000313" key="3">
    <source>
        <dbReference type="EMBL" id="ORX00581.1"/>
    </source>
</evidence>
<proteinExistence type="predicted"/>
<dbReference type="EMBL" id="LQPZ01000041">
    <property type="protein sequence ID" value="ORX00581.1"/>
    <property type="molecule type" value="Genomic_DNA"/>
</dbReference>
<sequence>MSTDAAYFVRDDADRFLPTAWANSHWGADHLGGPAVVALAARVLEDRYGDPDLLPARLTVDLLRAARTAPTSVAARPVRDGRRIRTGECDLLQDGRLIARATLVQYRTSEAPPGRLWRTAPELTVPAGLDDRDWSRLGSDEAGWAPAPGDHQNVSRKQFLHRGFPLVAGEDNSPFVRAAMVAEATSLVTNLGTHGIGYINGDLSVGLSRLPQGEWIGVRAESHWSHDGIAVGSATLFDDLGPFGTGMVTALANPAAQIDFTDVSFAARR</sequence>
<dbReference type="STRING" id="1798.AWC30_15125"/>
<evidence type="ECO:0000259" key="1">
    <source>
        <dbReference type="Pfam" id="PF13622"/>
    </source>
</evidence>
<dbReference type="OrthoDB" id="4968093at2"/>
<protein>
    <submittedName>
        <fullName evidence="3">Thioesterase</fullName>
    </submittedName>
</protein>
<dbReference type="InterPro" id="IPR042171">
    <property type="entry name" value="Acyl-CoA_hotdog"/>
</dbReference>
<gene>
    <name evidence="3" type="ORF">AWC30_15125</name>
</gene>
<dbReference type="Gene3D" id="2.40.160.210">
    <property type="entry name" value="Acyl-CoA thioesterase, double hotdog domain"/>
    <property type="match status" value="1"/>
</dbReference>
<dbReference type="InterPro" id="IPR029069">
    <property type="entry name" value="HotDog_dom_sf"/>
</dbReference>
<feature type="domain" description="Acyl-CoA thioesterase-like N-terminal HotDog" evidence="1">
    <location>
        <begin position="25"/>
        <end position="104"/>
    </location>
</feature>
<name>A0A1X2EFZ3_9MYCO</name>
<keyword evidence="4" id="KW-1185">Reference proteome</keyword>
<dbReference type="Proteomes" id="UP000193090">
    <property type="component" value="Unassembled WGS sequence"/>
</dbReference>
<dbReference type="RefSeq" id="WP_085111032.1">
    <property type="nucleotide sequence ID" value="NZ_JACKSN010000109.1"/>
</dbReference>
<comment type="caution">
    <text evidence="3">The sequence shown here is derived from an EMBL/GenBank/DDBJ whole genome shotgun (WGS) entry which is preliminary data.</text>
</comment>
<dbReference type="InterPro" id="IPR049449">
    <property type="entry name" value="TesB_ACOT8-like_N"/>
</dbReference>
<dbReference type="InterPro" id="IPR049450">
    <property type="entry name" value="ACOT8-like_C"/>
</dbReference>
<dbReference type="Pfam" id="PF13622">
    <property type="entry name" value="4HBT_3"/>
    <property type="match status" value="1"/>
</dbReference>